<dbReference type="KEGG" id="sbal:HUE88_04850"/>
<evidence type="ECO:0000256" key="1">
    <source>
        <dbReference type="SAM" id="SignalP"/>
    </source>
</evidence>
<protein>
    <submittedName>
        <fullName evidence="2">Choice-of-anchor D domain-containing protein</fullName>
    </submittedName>
</protein>
<dbReference type="Gene3D" id="2.60.40.10">
    <property type="entry name" value="Immunoglobulins"/>
    <property type="match status" value="2"/>
</dbReference>
<accession>A0A7S7LX58</accession>
<gene>
    <name evidence="2" type="ORF">HUE88_04850</name>
</gene>
<dbReference type="NCBIfam" id="NF012200">
    <property type="entry name" value="choice_anch_D"/>
    <property type="match status" value="2"/>
</dbReference>
<dbReference type="AlphaFoldDB" id="A0A7S7LX58"/>
<proteinExistence type="predicted"/>
<name>A0A7S7LX58_9BACT</name>
<dbReference type="PROSITE" id="PS51257">
    <property type="entry name" value="PROKAR_LIPOPROTEIN"/>
    <property type="match status" value="1"/>
</dbReference>
<organism evidence="2 3">
    <name type="scientific">Candidatus Sulfurimonas baltica</name>
    <dbReference type="NCBI Taxonomy" id="2740404"/>
    <lineage>
        <taxon>Bacteria</taxon>
        <taxon>Pseudomonadati</taxon>
        <taxon>Campylobacterota</taxon>
        <taxon>Epsilonproteobacteria</taxon>
        <taxon>Campylobacterales</taxon>
        <taxon>Sulfurimonadaceae</taxon>
        <taxon>Sulfurimonas</taxon>
    </lineage>
</organism>
<dbReference type="InterPro" id="IPR013783">
    <property type="entry name" value="Ig-like_fold"/>
</dbReference>
<sequence>MHNKSTTIKLISLSTLLLFTGCVAPKPQVTQTQATPKVSKVSPKTPQELSINSISKKTELKEPEKADYSINLNNTTNSNADIILKNKGEMPLTINSIKLITSQPSLFKLDSNCPSIINGKADCKLNLQFLGNNIGRFDAKIAIDSDDTKKKIKDISVTAEAVNKFSGVVTKIDSETTKVERIIKLNFNSANKLQYIKVKNNGIETLSLGQPSIKGPDKNSFSIEKNSCGNTLKVKESCEITVGYKATKDGFSDATIDLPSNGDITPSKYVRLEGFSKPFSITLDNFVVSKNVKDFLNDYFASKNSFYYRTIFQQKTDRAFESAVDSEIKKYFTNNSYRIQSNPDDADKILTIYPSVEVVKDSAQNTITYKIVVNGYITTKSNYDRNTKTGDKMILDNNSSSTEFTSIAFNNLLLDKEAFEFGMTIHADNVGDDQELAAIVADMMTSKLFNVIGLQDSKGNN</sequence>
<evidence type="ECO:0000313" key="3">
    <source>
        <dbReference type="Proteomes" id="UP000593994"/>
    </source>
</evidence>
<keyword evidence="1" id="KW-0732">Signal</keyword>
<feature type="signal peptide" evidence="1">
    <location>
        <begin position="1"/>
        <end position="24"/>
    </location>
</feature>
<feature type="chain" id="PRO_5032846173" evidence="1">
    <location>
        <begin position="25"/>
        <end position="461"/>
    </location>
</feature>
<reference evidence="2 3" key="1">
    <citation type="submission" date="2020-05" db="EMBL/GenBank/DDBJ databases">
        <title>Sulfurimonas marisnigri, sp. nov., and Sulfurimonas baltica, sp. nov., manganese oxide reducing chemolithoautotrophs of the class Epsilonproteobacteria isolated from the pelagic redoxclines of the Black and Baltic Seas and emended description of the genus Sulfurimonas.</title>
        <authorList>
            <person name="Henkel J.V."/>
            <person name="Laudan C."/>
            <person name="Werner J."/>
            <person name="Neu T."/>
            <person name="Plewe S."/>
            <person name="Sproer C."/>
            <person name="Bunk B."/>
            <person name="Schulz-Vogt H.N."/>
        </authorList>
    </citation>
    <scope>NUCLEOTIDE SEQUENCE [LARGE SCALE GENOMIC DNA]</scope>
    <source>
        <strain evidence="2 3">GD2</strain>
    </source>
</reference>
<dbReference type="RefSeq" id="WP_194371669.1">
    <property type="nucleotide sequence ID" value="NZ_CP054492.1"/>
</dbReference>
<keyword evidence="3" id="KW-1185">Reference proteome</keyword>
<evidence type="ECO:0000313" key="2">
    <source>
        <dbReference type="EMBL" id="QOY53015.1"/>
    </source>
</evidence>
<dbReference type="Proteomes" id="UP000593994">
    <property type="component" value="Chromosome"/>
</dbReference>
<dbReference type="EMBL" id="CP054492">
    <property type="protein sequence ID" value="QOY53015.1"/>
    <property type="molecule type" value="Genomic_DNA"/>
</dbReference>